<dbReference type="Proteomes" id="UP000789860">
    <property type="component" value="Unassembled WGS sequence"/>
</dbReference>
<feature type="non-terminal residue" evidence="1">
    <location>
        <position position="1"/>
    </location>
</feature>
<evidence type="ECO:0000313" key="2">
    <source>
        <dbReference type="Proteomes" id="UP000789860"/>
    </source>
</evidence>
<sequence>NSIRYKFNEYYLNINDTIKITTILDPHVKYSVYKFGDETNNAIFLLRSKIIHYSTTTTQNTSNQTELSPESISFNQNNTHTYLRNLANQFCLTIPT</sequence>
<keyword evidence="2" id="KW-1185">Reference proteome</keyword>
<protein>
    <submittedName>
        <fullName evidence="1">10472_t:CDS:1</fullName>
    </submittedName>
</protein>
<proteinExistence type="predicted"/>
<accession>A0ACA9NEL1</accession>
<organism evidence="1 2">
    <name type="scientific">Scutellospora calospora</name>
    <dbReference type="NCBI Taxonomy" id="85575"/>
    <lineage>
        <taxon>Eukaryota</taxon>
        <taxon>Fungi</taxon>
        <taxon>Fungi incertae sedis</taxon>
        <taxon>Mucoromycota</taxon>
        <taxon>Glomeromycotina</taxon>
        <taxon>Glomeromycetes</taxon>
        <taxon>Diversisporales</taxon>
        <taxon>Gigasporaceae</taxon>
        <taxon>Scutellospora</taxon>
    </lineage>
</organism>
<gene>
    <name evidence="1" type="ORF">SCALOS_LOCUS8720</name>
</gene>
<dbReference type="EMBL" id="CAJVPM010024207">
    <property type="protein sequence ID" value="CAG8652674.1"/>
    <property type="molecule type" value="Genomic_DNA"/>
</dbReference>
<reference evidence="1" key="1">
    <citation type="submission" date="2021-06" db="EMBL/GenBank/DDBJ databases">
        <authorList>
            <person name="Kallberg Y."/>
            <person name="Tangrot J."/>
            <person name="Rosling A."/>
        </authorList>
    </citation>
    <scope>NUCLEOTIDE SEQUENCE</scope>
    <source>
        <strain evidence="1">AU212A</strain>
    </source>
</reference>
<evidence type="ECO:0000313" key="1">
    <source>
        <dbReference type="EMBL" id="CAG8652674.1"/>
    </source>
</evidence>
<comment type="caution">
    <text evidence="1">The sequence shown here is derived from an EMBL/GenBank/DDBJ whole genome shotgun (WGS) entry which is preliminary data.</text>
</comment>
<name>A0ACA9NEL1_9GLOM</name>